<keyword evidence="7 15" id="KW-0479">Metal-binding</keyword>
<proteinExistence type="inferred from homology"/>
<comment type="subunit">
    <text evidence="13">Component of the periplasmic nitrate reductase NapAB complex composed of NapA and NapB.</text>
</comment>
<evidence type="ECO:0000256" key="13">
    <source>
        <dbReference type="PIRNR" id="PIRNR006105"/>
    </source>
</evidence>
<feature type="chain" id="PRO_5016704648" description="Periplasmic nitrate reductase, electron transfer subunit" evidence="16">
    <location>
        <begin position="25"/>
        <end position="147"/>
    </location>
</feature>
<feature type="binding site" description="axial binding residue" evidence="15">
    <location>
        <position position="68"/>
    </location>
    <ligand>
        <name>heme c</name>
        <dbReference type="ChEBI" id="CHEBI:61717"/>
        <label>1</label>
    </ligand>
    <ligandPart>
        <name>Fe</name>
        <dbReference type="ChEBI" id="CHEBI:18248"/>
    </ligandPart>
</feature>
<comment type="function">
    <text evidence="1">Electron transfer subunit of the periplasmic nitrate reductase complex NapAB. Receives electrons from the membrane-anchored tetraheme c-type NapC protein and transfers these to NapA subunit, thus allowing electron flow between membrane and periplasm. Essential for periplasmic nitrate reduction with nitrate as the terminal electron acceptor.</text>
</comment>
<dbReference type="InterPro" id="IPR005591">
    <property type="entry name" value="NapB"/>
</dbReference>
<dbReference type="InterPro" id="IPR036280">
    <property type="entry name" value="Multihaem_cyt_sf"/>
</dbReference>
<comment type="similarity">
    <text evidence="3 13">Belongs to the NapB family.</text>
</comment>
<keyword evidence="6 14" id="KW-0349">Heme</keyword>
<dbReference type="EMBL" id="QFXC01000013">
    <property type="protein sequence ID" value="RDH81107.1"/>
    <property type="molecule type" value="Genomic_DNA"/>
</dbReference>
<evidence type="ECO:0000256" key="6">
    <source>
        <dbReference type="ARBA" id="ARBA00022617"/>
    </source>
</evidence>
<sequence length="147" mass="16115">MKNSILAGLILMGSSVLISTTSGASGVTSLRGASDIEANSNEIVVKKNINDQAPIIRDYVQQPPLIPHKTKGYKINMKFNKCLTCHSWANYRKAGATKVSQTHFSGRDGEAMSNIAPRRYFCNQCHVPQADAKPLVENSFQPVKTIH</sequence>
<comment type="caution">
    <text evidence="17">The sequence shown here is derived from an EMBL/GenBank/DDBJ whole genome shotgun (WGS) entry which is preliminary data.</text>
</comment>
<keyword evidence="11 15" id="KW-0408">Iron</keyword>
<keyword evidence="18" id="KW-1185">Reference proteome</keyword>
<evidence type="ECO:0000256" key="11">
    <source>
        <dbReference type="ARBA" id="ARBA00023004"/>
    </source>
</evidence>
<dbReference type="PIRSF" id="PIRSF006105">
    <property type="entry name" value="NapB"/>
    <property type="match status" value="1"/>
</dbReference>
<keyword evidence="10 13" id="KW-0249">Electron transport</keyword>
<dbReference type="PANTHER" id="PTHR38604:SF1">
    <property type="entry name" value="PERIPLASMIC NITRATE REDUCTASE, ELECTRON TRANSFER SUBUNIT"/>
    <property type="match status" value="1"/>
</dbReference>
<evidence type="ECO:0000256" key="3">
    <source>
        <dbReference type="ARBA" id="ARBA00007368"/>
    </source>
</evidence>
<evidence type="ECO:0000256" key="1">
    <source>
        <dbReference type="ARBA" id="ARBA00002599"/>
    </source>
</evidence>
<evidence type="ECO:0000256" key="2">
    <source>
        <dbReference type="ARBA" id="ARBA00004418"/>
    </source>
</evidence>
<evidence type="ECO:0000256" key="5">
    <source>
        <dbReference type="ARBA" id="ARBA00022448"/>
    </source>
</evidence>
<protein>
    <recommendedName>
        <fullName evidence="4 13">Periplasmic nitrate reductase, electron transfer subunit</fullName>
    </recommendedName>
    <alternativeName>
        <fullName evidence="12 13">Diheme cytochrome c NapB</fullName>
    </alternativeName>
</protein>
<reference evidence="17 18" key="1">
    <citation type="journal article" date="2018" name="ISME J.">
        <title>Endosymbiont genomes yield clues of tubeworm success.</title>
        <authorList>
            <person name="Li Y."/>
            <person name="Liles M.R."/>
            <person name="Halanych K.M."/>
        </authorList>
    </citation>
    <scope>NUCLEOTIDE SEQUENCE [LARGE SCALE GENOMIC DNA]</scope>
    <source>
        <strain evidence="17">A1464</strain>
    </source>
</reference>
<dbReference type="PANTHER" id="PTHR38604">
    <property type="entry name" value="PERIPLASMIC NITRATE REDUCTASE, ELECTRON TRANSFER SUBUNIT"/>
    <property type="match status" value="1"/>
</dbReference>
<dbReference type="AlphaFoldDB" id="A0A370D9Z2"/>
<evidence type="ECO:0000256" key="15">
    <source>
        <dbReference type="PIRSR" id="PIRSR006105-2"/>
    </source>
</evidence>
<evidence type="ECO:0000256" key="7">
    <source>
        <dbReference type="ARBA" id="ARBA00022723"/>
    </source>
</evidence>
<keyword evidence="9 13" id="KW-0574">Periplasm</keyword>
<feature type="binding site" description="axial binding residue" evidence="15">
    <location>
        <position position="103"/>
    </location>
    <ligand>
        <name>heme c</name>
        <dbReference type="ChEBI" id="CHEBI:61717"/>
        <label>2</label>
    </ligand>
    <ligandPart>
        <name>Fe</name>
        <dbReference type="ChEBI" id="CHEBI:18248"/>
    </ligandPart>
</feature>
<keyword evidence="8 16" id="KW-0732">Signal</keyword>
<evidence type="ECO:0000256" key="4">
    <source>
        <dbReference type="ARBA" id="ARBA00013773"/>
    </source>
</evidence>
<dbReference type="FunFam" id="1.10.1130.10:FF:000001">
    <property type="entry name" value="Periplasmic nitrate reductase, electron transfer subunit"/>
    <property type="match status" value="1"/>
</dbReference>
<dbReference type="GO" id="GO:0042597">
    <property type="term" value="C:periplasmic space"/>
    <property type="evidence" value="ECO:0007669"/>
    <property type="project" value="UniProtKB-SubCell"/>
</dbReference>
<evidence type="ECO:0000256" key="16">
    <source>
        <dbReference type="SAM" id="SignalP"/>
    </source>
</evidence>
<feature type="binding site" description="covalent" evidence="14">
    <location>
        <position position="85"/>
    </location>
    <ligand>
        <name>heme c</name>
        <dbReference type="ChEBI" id="CHEBI:61717"/>
        <label>1</label>
    </ligand>
</feature>
<evidence type="ECO:0000313" key="17">
    <source>
        <dbReference type="EMBL" id="RDH81107.1"/>
    </source>
</evidence>
<feature type="binding site" description="covalent" evidence="14">
    <location>
        <position position="122"/>
    </location>
    <ligand>
        <name>heme c</name>
        <dbReference type="ChEBI" id="CHEBI:61717"/>
        <label>2</label>
    </ligand>
</feature>
<feature type="binding site" description="covalent" evidence="14">
    <location>
        <position position="125"/>
    </location>
    <ligand>
        <name>heme c</name>
        <dbReference type="ChEBI" id="CHEBI:61717"/>
        <label>2</label>
    </ligand>
</feature>
<feature type="binding site" description="axial binding residue" evidence="15">
    <location>
        <position position="86"/>
    </location>
    <ligand>
        <name>heme c</name>
        <dbReference type="ChEBI" id="CHEBI:61717"/>
        <label>1</label>
    </ligand>
    <ligandPart>
        <name>Fe</name>
        <dbReference type="ChEBI" id="CHEBI:18248"/>
    </ligandPart>
</feature>
<evidence type="ECO:0000256" key="10">
    <source>
        <dbReference type="ARBA" id="ARBA00022982"/>
    </source>
</evidence>
<feature type="binding site" description="covalent" evidence="14">
    <location>
        <position position="82"/>
    </location>
    <ligand>
        <name>heme c</name>
        <dbReference type="ChEBI" id="CHEBI:61717"/>
        <label>1</label>
    </ligand>
</feature>
<dbReference type="Gene3D" id="1.10.1130.10">
    <property type="entry name" value="Flavocytochrome C3, Chain A"/>
    <property type="match status" value="1"/>
</dbReference>
<comment type="subcellular location">
    <subcellularLocation>
        <location evidence="2 13">Periplasm</location>
    </subcellularLocation>
</comment>
<feature type="binding site" description="axial binding residue" evidence="15">
    <location>
        <position position="126"/>
    </location>
    <ligand>
        <name>heme c</name>
        <dbReference type="ChEBI" id="CHEBI:61717"/>
        <label>2</label>
    </ligand>
    <ligandPart>
        <name>Fe</name>
        <dbReference type="ChEBI" id="CHEBI:18248"/>
    </ligandPart>
</feature>
<organism evidence="17 18">
    <name type="scientific">endosymbiont of Galathealinum brachiosum</name>
    <dbReference type="NCBI Taxonomy" id="2200906"/>
    <lineage>
        <taxon>Bacteria</taxon>
        <taxon>Pseudomonadati</taxon>
        <taxon>Pseudomonadota</taxon>
        <taxon>Gammaproteobacteria</taxon>
        <taxon>sulfur-oxidizing symbionts</taxon>
    </lineage>
</organism>
<evidence type="ECO:0000256" key="14">
    <source>
        <dbReference type="PIRSR" id="PIRSR006105-1"/>
    </source>
</evidence>
<evidence type="ECO:0000313" key="18">
    <source>
        <dbReference type="Proteomes" id="UP000254266"/>
    </source>
</evidence>
<dbReference type="SUPFAM" id="SSF48695">
    <property type="entry name" value="Multiheme cytochromes"/>
    <property type="match status" value="1"/>
</dbReference>
<evidence type="ECO:0000256" key="8">
    <source>
        <dbReference type="ARBA" id="ARBA00022729"/>
    </source>
</evidence>
<keyword evidence="5 13" id="KW-0813">Transport</keyword>
<dbReference type="Pfam" id="PF03892">
    <property type="entry name" value="NapB"/>
    <property type="match status" value="1"/>
</dbReference>
<evidence type="ECO:0000256" key="12">
    <source>
        <dbReference type="ARBA" id="ARBA00031832"/>
    </source>
</evidence>
<dbReference type="GO" id="GO:0009061">
    <property type="term" value="P:anaerobic respiration"/>
    <property type="evidence" value="ECO:0007669"/>
    <property type="project" value="InterPro"/>
</dbReference>
<gene>
    <name evidence="17" type="ORF">DIZ80_13390</name>
</gene>
<accession>A0A370D9Z2</accession>
<comment type="PTM">
    <text evidence="14">Binds 2 heme C groups per subunit.</text>
</comment>
<evidence type="ECO:0000256" key="9">
    <source>
        <dbReference type="ARBA" id="ARBA00022764"/>
    </source>
</evidence>
<name>A0A370D9Z2_9GAMM</name>
<dbReference type="GO" id="GO:0046872">
    <property type="term" value="F:metal ion binding"/>
    <property type="evidence" value="ECO:0007669"/>
    <property type="project" value="UniProtKB-KW"/>
</dbReference>
<dbReference type="Proteomes" id="UP000254266">
    <property type="component" value="Unassembled WGS sequence"/>
</dbReference>
<feature type="signal peptide" evidence="16">
    <location>
        <begin position="1"/>
        <end position="24"/>
    </location>
</feature>